<dbReference type="Proteomes" id="UP000036867">
    <property type="component" value="Unassembled WGS sequence"/>
</dbReference>
<comment type="similarity">
    <text evidence="1">Belongs to the LysR transcriptional regulatory family.</text>
</comment>
<evidence type="ECO:0000256" key="2">
    <source>
        <dbReference type="ARBA" id="ARBA00023015"/>
    </source>
</evidence>
<evidence type="ECO:0000313" key="7">
    <source>
        <dbReference type="Proteomes" id="UP000036867"/>
    </source>
</evidence>
<dbReference type="CDD" id="cd05466">
    <property type="entry name" value="PBP2_LTTR_substrate"/>
    <property type="match status" value="1"/>
</dbReference>
<dbReference type="Gene3D" id="1.10.10.10">
    <property type="entry name" value="Winged helix-like DNA-binding domain superfamily/Winged helix DNA-binding domain"/>
    <property type="match status" value="1"/>
</dbReference>
<keyword evidence="3" id="KW-0238">DNA-binding</keyword>
<sequence>MNIEQLQYIIKVSELRSISIASKNLHVSQSGISMAISSLEKELGVKIFNRSRAGTIPTEAGFEIIKKAYEAMGILKEIKDKAQSYTDTMENELRLASTQSMFLTILPKSLAIFKEKYPQVNIIIEEKANHDVIDDVKDNKINIGLMSIPSRVLYEDELEFNPIIEGKLTVVVSKHSPLAHRKSITPQDLLGQSLVVYNGPKMQLFIQNLFKHFGPINILFSTNNMEVIKKTVSEGLAISFYYEVGVNNDPYFLNGEVIAIPLINVKHDSLFLGWLRSKKYPLSNTAIEFIKCLESEIANPSH</sequence>
<dbReference type="InterPro" id="IPR036390">
    <property type="entry name" value="WH_DNA-bd_sf"/>
</dbReference>
<dbReference type="PROSITE" id="PS50931">
    <property type="entry name" value="HTH_LYSR"/>
    <property type="match status" value="1"/>
</dbReference>
<dbReference type="Pfam" id="PF00126">
    <property type="entry name" value="HTH_1"/>
    <property type="match status" value="1"/>
</dbReference>
<accession>A0A0M0LME8</accession>
<evidence type="ECO:0000259" key="5">
    <source>
        <dbReference type="PROSITE" id="PS50931"/>
    </source>
</evidence>
<dbReference type="InterPro" id="IPR000847">
    <property type="entry name" value="LysR_HTH_N"/>
</dbReference>
<proteinExistence type="inferred from homology"/>
<keyword evidence="4" id="KW-0804">Transcription</keyword>
<dbReference type="InterPro" id="IPR036388">
    <property type="entry name" value="WH-like_DNA-bd_sf"/>
</dbReference>
<feature type="domain" description="HTH lysR-type" evidence="5">
    <location>
        <begin position="1"/>
        <end position="58"/>
    </location>
</feature>
<organism evidence="6 7">
    <name type="scientific">Viridibacillus arvi</name>
    <dbReference type="NCBI Taxonomy" id="263475"/>
    <lineage>
        <taxon>Bacteria</taxon>
        <taxon>Bacillati</taxon>
        <taxon>Bacillota</taxon>
        <taxon>Bacilli</taxon>
        <taxon>Bacillales</taxon>
        <taxon>Caryophanaceae</taxon>
        <taxon>Viridibacillus</taxon>
    </lineage>
</organism>
<dbReference type="InterPro" id="IPR005119">
    <property type="entry name" value="LysR_subst-bd"/>
</dbReference>
<dbReference type="RefSeq" id="WP_053416050.1">
    <property type="nucleotide sequence ID" value="NZ_LILB01000001.1"/>
</dbReference>
<dbReference type="GO" id="GO:0003700">
    <property type="term" value="F:DNA-binding transcription factor activity"/>
    <property type="evidence" value="ECO:0007669"/>
    <property type="project" value="InterPro"/>
</dbReference>
<dbReference type="OrthoDB" id="9803735at2"/>
<comment type="caution">
    <text evidence="6">The sequence shown here is derived from an EMBL/GenBank/DDBJ whole genome shotgun (WGS) entry which is preliminary data.</text>
</comment>
<dbReference type="Pfam" id="PF03466">
    <property type="entry name" value="LysR_substrate"/>
    <property type="match status" value="1"/>
</dbReference>
<evidence type="ECO:0000256" key="1">
    <source>
        <dbReference type="ARBA" id="ARBA00009437"/>
    </source>
</evidence>
<protein>
    <recommendedName>
        <fullName evidence="5">HTH lysR-type domain-containing protein</fullName>
    </recommendedName>
</protein>
<keyword evidence="7" id="KW-1185">Reference proteome</keyword>
<reference evidence="7" key="1">
    <citation type="submission" date="2015-08" db="EMBL/GenBank/DDBJ databases">
        <title>Fjat-10028 dsm 16317.</title>
        <authorList>
            <person name="Liu B."/>
            <person name="Wang J."/>
            <person name="Zhu Y."/>
            <person name="Liu G."/>
            <person name="Chen Q."/>
            <person name="Chen Z."/>
            <person name="Lan J."/>
            <person name="Che J."/>
            <person name="Ge C."/>
            <person name="Shi H."/>
            <person name="Pan Z."/>
            <person name="Liu X."/>
        </authorList>
    </citation>
    <scope>NUCLEOTIDE SEQUENCE [LARGE SCALE GENOMIC DNA]</scope>
    <source>
        <strain evidence="7">DSM 16317</strain>
    </source>
</reference>
<dbReference type="PRINTS" id="PR00039">
    <property type="entry name" value="HTHLYSR"/>
</dbReference>
<evidence type="ECO:0000256" key="3">
    <source>
        <dbReference type="ARBA" id="ARBA00023125"/>
    </source>
</evidence>
<dbReference type="Gene3D" id="3.40.190.290">
    <property type="match status" value="1"/>
</dbReference>
<evidence type="ECO:0000313" key="6">
    <source>
        <dbReference type="EMBL" id="KOO51883.1"/>
    </source>
</evidence>
<dbReference type="SUPFAM" id="SSF53850">
    <property type="entry name" value="Periplasmic binding protein-like II"/>
    <property type="match status" value="1"/>
</dbReference>
<name>A0A0M0LME8_9BACL</name>
<dbReference type="SUPFAM" id="SSF46785">
    <property type="entry name" value="Winged helix' DNA-binding domain"/>
    <property type="match status" value="1"/>
</dbReference>
<evidence type="ECO:0000256" key="4">
    <source>
        <dbReference type="ARBA" id="ARBA00023163"/>
    </source>
</evidence>
<dbReference type="PANTHER" id="PTHR30419">
    <property type="entry name" value="HTH-TYPE TRANSCRIPTIONAL REGULATOR YBHD"/>
    <property type="match status" value="1"/>
</dbReference>
<dbReference type="GeneID" id="301135552"/>
<dbReference type="EMBL" id="LILB01000001">
    <property type="protein sequence ID" value="KOO51883.1"/>
    <property type="molecule type" value="Genomic_DNA"/>
</dbReference>
<dbReference type="AlphaFoldDB" id="A0A0M0LME8"/>
<dbReference type="GO" id="GO:0005829">
    <property type="term" value="C:cytosol"/>
    <property type="evidence" value="ECO:0007669"/>
    <property type="project" value="TreeGrafter"/>
</dbReference>
<dbReference type="STRING" id="263475.AMD00_05470"/>
<gene>
    <name evidence="6" type="ORF">AMD00_05470</name>
</gene>
<dbReference type="GO" id="GO:0003677">
    <property type="term" value="F:DNA binding"/>
    <property type="evidence" value="ECO:0007669"/>
    <property type="project" value="UniProtKB-KW"/>
</dbReference>
<keyword evidence="2" id="KW-0805">Transcription regulation</keyword>
<dbReference type="InterPro" id="IPR050950">
    <property type="entry name" value="HTH-type_LysR_regulators"/>
</dbReference>